<dbReference type="Gene3D" id="1.10.10.10">
    <property type="entry name" value="Winged helix-like DNA-binding domain superfamily/Winged helix DNA-binding domain"/>
    <property type="match status" value="1"/>
</dbReference>
<dbReference type="SMART" id="SM00418">
    <property type="entry name" value="HTH_ARSR"/>
    <property type="match status" value="1"/>
</dbReference>
<feature type="domain" description="HTH arsR-type" evidence="1">
    <location>
        <begin position="106"/>
        <end position="185"/>
    </location>
</feature>
<dbReference type="GO" id="GO:0003700">
    <property type="term" value="F:DNA-binding transcription factor activity"/>
    <property type="evidence" value="ECO:0007669"/>
    <property type="project" value="InterPro"/>
</dbReference>
<dbReference type="InterPro" id="IPR001845">
    <property type="entry name" value="HTH_ArsR_DNA-bd_dom"/>
</dbReference>
<dbReference type="SUPFAM" id="SSF46785">
    <property type="entry name" value="Winged helix' DNA-binding domain"/>
    <property type="match status" value="1"/>
</dbReference>
<gene>
    <name evidence="2" type="ORF">IAA84_00355</name>
</gene>
<dbReference type="InterPro" id="IPR036390">
    <property type="entry name" value="WH_DNA-bd_sf"/>
</dbReference>
<dbReference type="EMBL" id="DVJN01000007">
    <property type="protein sequence ID" value="HIS91450.1"/>
    <property type="molecule type" value="Genomic_DNA"/>
</dbReference>
<dbReference type="InterPro" id="IPR036388">
    <property type="entry name" value="WH-like_DNA-bd_sf"/>
</dbReference>
<dbReference type="AlphaFoldDB" id="A0A9D1K4X7"/>
<sequence length="209" mass="22938">MDRDYGAEIDELREQLQALAQRIGGVPAAAEAQAKGRVAKMPDMHPDPAIMAVLDQLEDSCNAHQDSGRLTYMGVFSLGGRQSTWIRNDVSANHLLSLVEDRTAERVLACIGSRDRLNLLLAILKKPRTVAQLVAECGYHSTGQVYHHLRPLIAADLVTEAGGAEKGYYAIQPHRVQGIILLLAGIGDMVNPEFSRGQWENPPEKPRPQ</sequence>
<dbReference type="InterPro" id="IPR011991">
    <property type="entry name" value="ArsR-like_HTH"/>
</dbReference>
<dbReference type="Proteomes" id="UP000824140">
    <property type="component" value="Unassembled WGS sequence"/>
</dbReference>
<proteinExistence type="predicted"/>
<evidence type="ECO:0000313" key="3">
    <source>
        <dbReference type="Proteomes" id="UP000824140"/>
    </source>
</evidence>
<name>A0A9D1K4X7_9FIRM</name>
<evidence type="ECO:0000259" key="1">
    <source>
        <dbReference type="SMART" id="SM00418"/>
    </source>
</evidence>
<comment type="caution">
    <text evidence="2">The sequence shown here is derived from an EMBL/GenBank/DDBJ whole genome shotgun (WGS) entry which is preliminary data.</text>
</comment>
<organism evidence="2 3">
    <name type="scientific">Candidatus Alectryocaccomicrobium excrementavium</name>
    <dbReference type="NCBI Taxonomy" id="2840668"/>
    <lineage>
        <taxon>Bacteria</taxon>
        <taxon>Bacillati</taxon>
        <taxon>Bacillota</taxon>
        <taxon>Clostridia</taxon>
        <taxon>Candidatus Alectryocaccomicrobium</taxon>
    </lineage>
</organism>
<reference evidence="2" key="1">
    <citation type="submission" date="2020-10" db="EMBL/GenBank/DDBJ databases">
        <authorList>
            <person name="Gilroy R."/>
        </authorList>
    </citation>
    <scope>NUCLEOTIDE SEQUENCE</scope>
    <source>
        <strain evidence="2">13766</strain>
    </source>
</reference>
<evidence type="ECO:0000313" key="2">
    <source>
        <dbReference type="EMBL" id="HIS91450.1"/>
    </source>
</evidence>
<protein>
    <submittedName>
        <fullName evidence="2">Winged helix-turn-helix transcriptional regulator</fullName>
    </submittedName>
</protein>
<accession>A0A9D1K4X7</accession>
<dbReference type="CDD" id="cd00090">
    <property type="entry name" value="HTH_ARSR"/>
    <property type="match status" value="1"/>
</dbReference>
<reference evidence="2" key="2">
    <citation type="journal article" date="2021" name="PeerJ">
        <title>Extensive microbial diversity within the chicken gut microbiome revealed by metagenomics and culture.</title>
        <authorList>
            <person name="Gilroy R."/>
            <person name="Ravi A."/>
            <person name="Getino M."/>
            <person name="Pursley I."/>
            <person name="Horton D.L."/>
            <person name="Alikhan N.F."/>
            <person name="Baker D."/>
            <person name="Gharbi K."/>
            <person name="Hall N."/>
            <person name="Watson M."/>
            <person name="Adriaenssens E.M."/>
            <person name="Foster-Nyarko E."/>
            <person name="Jarju S."/>
            <person name="Secka A."/>
            <person name="Antonio M."/>
            <person name="Oren A."/>
            <person name="Chaudhuri R.R."/>
            <person name="La Ragione R."/>
            <person name="Hildebrand F."/>
            <person name="Pallen M.J."/>
        </authorList>
    </citation>
    <scope>NUCLEOTIDE SEQUENCE</scope>
    <source>
        <strain evidence="2">13766</strain>
    </source>
</reference>
<dbReference type="Pfam" id="PF01022">
    <property type="entry name" value="HTH_5"/>
    <property type="match status" value="1"/>
</dbReference>